<dbReference type="OrthoDB" id="121974at2"/>
<dbReference type="EMBL" id="CP002467">
    <property type="protein sequence ID" value="ADV83915.1"/>
    <property type="molecule type" value="Genomic_DNA"/>
</dbReference>
<gene>
    <name evidence="3" type="ordered locus">AciPR4_3157</name>
</gene>
<keyword evidence="1" id="KW-0732">Signal</keyword>
<feature type="signal peptide" evidence="1">
    <location>
        <begin position="1"/>
        <end position="24"/>
    </location>
</feature>
<dbReference type="InterPro" id="IPR027843">
    <property type="entry name" value="DUF4440"/>
</dbReference>
<evidence type="ECO:0000256" key="1">
    <source>
        <dbReference type="SAM" id="SignalP"/>
    </source>
</evidence>
<dbReference type="AlphaFoldDB" id="E8V6W3"/>
<proteinExistence type="predicted"/>
<dbReference type="STRING" id="401053.AciPR4_3157"/>
<organism evidence="3 4">
    <name type="scientific">Terriglobus saanensis (strain ATCC BAA-1853 / DSM 23119 / SP1PR4)</name>
    <dbReference type="NCBI Taxonomy" id="401053"/>
    <lineage>
        <taxon>Bacteria</taxon>
        <taxon>Pseudomonadati</taxon>
        <taxon>Acidobacteriota</taxon>
        <taxon>Terriglobia</taxon>
        <taxon>Terriglobales</taxon>
        <taxon>Acidobacteriaceae</taxon>
        <taxon>Terriglobus</taxon>
    </lineage>
</organism>
<evidence type="ECO:0000313" key="4">
    <source>
        <dbReference type="Proteomes" id="UP000006844"/>
    </source>
</evidence>
<reference evidence="3 4" key="1">
    <citation type="journal article" date="2012" name="Stand. Genomic Sci.">
        <title>Complete genome sequence of Terriglobus saanensis type strain SP1PR4(T), an Acidobacteria from tundra soil.</title>
        <authorList>
            <person name="Rawat S.R."/>
            <person name="Mannisto M.K."/>
            <person name="Starovoytov V."/>
            <person name="Goodwin L."/>
            <person name="Nolan M."/>
            <person name="Hauser L."/>
            <person name="Land M."/>
            <person name="Davenport K.W."/>
            <person name="Woyke T."/>
            <person name="Haggblom M.M."/>
        </authorList>
    </citation>
    <scope>NUCLEOTIDE SEQUENCE</scope>
    <source>
        <strain evidence="4">ATCC BAA-1853 / DSM 23119 / SP1PR4</strain>
    </source>
</reference>
<evidence type="ECO:0000313" key="3">
    <source>
        <dbReference type="EMBL" id="ADV83915.1"/>
    </source>
</evidence>
<dbReference type="Pfam" id="PF14534">
    <property type="entry name" value="DUF4440"/>
    <property type="match status" value="1"/>
</dbReference>
<dbReference type="SUPFAM" id="SSF54427">
    <property type="entry name" value="NTF2-like"/>
    <property type="match status" value="1"/>
</dbReference>
<dbReference type="RefSeq" id="WP_013569646.1">
    <property type="nucleotide sequence ID" value="NC_014963.1"/>
</dbReference>
<feature type="chain" id="PRO_5003229276" description="DUF4440 domain-containing protein" evidence="1">
    <location>
        <begin position="25"/>
        <end position="147"/>
    </location>
</feature>
<dbReference type="Gene3D" id="3.10.450.50">
    <property type="match status" value="1"/>
</dbReference>
<evidence type="ECO:0000259" key="2">
    <source>
        <dbReference type="Pfam" id="PF14534"/>
    </source>
</evidence>
<keyword evidence="4" id="KW-1185">Reference proteome</keyword>
<accession>E8V6W3</accession>
<dbReference type="KEGG" id="tsa:AciPR4_3157"/>
<dbReference type="Proteomes" id="UP000006844">
    <property type="component" value="Chromosome"/>
</dbReference>
<protein>
    <recommendedName>
        <fullName evidence="2">DUF4440 domain-containing protein</fullName>
    </recommendedName>
</protein>
<feature type="domain" description="DUF4440" evidence="2">
    <location>
        <begin position="47"/>
        <end position="137"/>
    </location>
</feature>
<dbReference type="HOGENOM" id="CLU_1767159_0_0_0"/>
<dbReference type="InterPro" id="IPR032710">
    <property type="entry name" value="NTF2-like_dom_sf"/>
</dbReference>
<sequence length="147" mass="16352">MKLNPKFALAASLTVLALSTTVHAEDLSRDILVRENMVWETFVGSQPNITAFKQLLAPDYLCIEATGVLMNEAENVDQLKILTFSSFQIHDPHVIRISAKSALIVARVHFEGTAGGQKMDGETLTSTVWIKQGKTWLAQLHQETFKK</sequence>
<name>E8V6W3_TERSS</name>